<dbReference type="SUPFAM" id="SSF52091">
    <property type="entry name" value="SpoIIaa-like"/>
    <property type="match status" value="1"/>
</dbReference>
<dbReference type="RefSeq" id="WP_135870388.1">
    <property type="nucleotide sequence ID" value="NZ_SRSC01000002.1"/>
</dbReference>
<name>A0A4S1CB07_9BACT</name>
<dbReference type="InterPro" id="IPR036513">
    <property type="entry name" value="STAS_dom_sf"/>
</dbReference>
<dbReference type="EMBL" id="SRSC01000004">
    <property type="protein sequence ID" value="TGU70501.1"/>
    <property type="molecule type" value="Genomic_DNA"/>
</dbReference>
<evidence type="ECO:0008006" key="4">
    <source>
        <dbReference type="Google" id="ProtNLM"/>
    </source>
</evidence>
<comment type="caution">
    <text evidence="1">The sequence shown here is derived from an EMBL/GenBank/DDBJ whole genome shotgun (WGS) entry which is preliminary data.</text>
</comment>
<reference evidence="1 3" key="1">
    <citation type="submission" date="2019-04" db="EMBL/GenBank/DDBJ databases">
        <title>Geobacter oryzae sp. nov., ferric-reducing bacteria isolated from paddy soil.</title>
        <authorList>
            <person name="Xu Z."/>
            <person name="Masuda Y."/>
            <person name="Itoh H."/>
            <person name="Senoo K."/>
        </authorList>
    </citation>
    <scope>NUCLEOTIDE SEQUENCE [LARGE SCALE GENOMIC DNA]</scope>
    <source>
        <strain evidence="1 3">Red111</strain>
    </source>
</reference>
<proteinExistence type="predicted"/>
<accession>A0A4S1CB07</accession>
<dbReference type="AlphaFoldDB" id="A0A4S1CB07"/>
<keyword evidence="3" id="KW-1185">Reference proteome</keyword>
<dbReference type="Proteomes" id="UP000306416">
    <property type="component" value="Unassembled WGS sequence"/>
</dbReference>
<organism evidence="1 3">
    <name type="scientific">Geomonas terrae</name>
    <dbReference type="NCBI Taxonomy" id="2562681"/>
    <lineage>
        <taxon>Bacteria</taxon>
        <taxon>Pseudomonadati</taxon>
        <taxon>Thermodesulfobacteriota</taxon>
        <taxon>Desulfuromonadia</taxon>
        <taxon>Geobacterales</taxon>
        <taxon>Geobacteraceae</taxon>
        <taxon>Geomonas</taxon>
    </lineage>
</organism>
<evidence type="ECO:0000313" key="3">
    <source>
        <dbReference type="Proteomes" id="UP000306416"/>
    </source>
</evidence>
<dbReference type="EMBL" id="SRSC01000002">
    <property type="protein sequence ID" value="TGU72921.1"/>
    <property type="molecule type" value="Genomic_DNA"/>
</dbReference>
<sequence>MNLANYVSNGEDCFILEGIIDAHAEDALNAIPKKVKHPVARFDFSLAGRINSMGIALILRCFKEISDKAEIRIEGLNQTHSMLFKMTGVFLLAAPAKAHSGRKEGTA</sequence>
<gene>
    <name evidence="2" type="ORF">E4633_11590</name>
    <name evidence="1" type="ORF">E4633_15980</name>
</gene>
<evidence type="ECO:0000313" key="1">
    <source>
        <dbReference type="EMBL" id="TGU70501.1"/>
    </source>
</evidence>
<protein>
    <recommendedName>
        <fullName evidence="4">STAS domain-containing protein</fullName>
    </recommendedName>
</protein>
<evidence type="ECO:0000313" key="2">
    <source>
        <dbReference type="EMBL" id="TGU72921.1"/>
    </source>
</evidence>